<gene>
    <name evidence="3" type="ORF">UFOPK2157_00071</name>
    <name evidence="5" type="ORF">UFOPK2228_00387</name>
    <name evidence="4" type="ORF">UFOPK2245_00337</name>
</gene>
<dbReference type="InterPro" id="IPR003697">
    <property type="entry name" value="Maf-like"/>
</dbReference>
<dbReference type="EMBL" id="CAEZWF010000006">
    <property type="protein sequence ID" value="CAB4648164.1"/>
    <property type="molecule type" value="Genomic_DNA"/>
</dbReference>
<dbReference type="EMBL" id="CAEZVW010000001">
    <property type="protein sequence ID" value="CAB4634142.1"/>
    <property type="molecule type" value="Genomic_DNA"/>
</dbReference>
<name>A0A6J6KET0_9ZZZZ</name>
<dbReference type="AlphaFoldDB" id="A0A6J6KET0"/>
<dbReference type="PANTHER" id="PTHR43213:SF5">
    <property type="entry name" value="BIFUNCTIONAL DTTP_UTP PYROPHOSPHATASE_METHYLTRANSFERASE PROTEIN-RELATED"/>
    <property type="match status" value="1"/>
</dbReference>
<evidence type="ECO:0000256" key="1">
    <source>
        <dbReference type="ARBA" id="ARBA00001968"/>
    </source>
</evidence>
<dbReference type="HAMAP" id="MF_00528">
    <property type="entry name" value="Maf"/>
    <property type="match status" value="1"/>
</dbReference>
<evidence type="ECO:0000313" key="4">
    <source>
        <dbReference type="EMBL" id="CAB4647618.1"/>
    </source>
</evidence>
<accession>A0A6J6KET0</accession>
<comment type="cofactor">
    <cofactor evidence="1">
        <name>a divalent metal cation</name>
        <dbReference type="ChEBI" id="CHEBI:60240"/>
    </cofactor>
</comment>
<proteinExistence type="inferred from homology"/>
<sequence length="204" mass="22424">MPSNRPTIVLASASKSRRRLLESAGLSPKIMVSNVDEETEFFNSMSPSDMVIALAITKAHTVREQIDFPAIIIGCDSTFEFEGKSLGKPGTPEIAIERAKRVRSKSGVLHTGHCIIDTFKDREISDRVSTRVNFANISDEEIIDYVATEEPLHVAGGFTLDGFSSPFISSIEGDYTNVVGISMPFLRMASAQLGYSWPQFKAMQ</sequence>
<keyword evidence="2" id="KW-0378">Hydrolase</keyword>
<evidence type="ECO:0000256" key="2">
    <source>
        <dbReference type="ARBA" id="ARBA00022801"/>
    </source>
</evidence>
<protein>
    <submittedName>
        <fullName evidence="4">Unannotated protein</fullName>
    </submittedName>
</protein>
<dbReference type="Pfam" id="PF02545">
    <property type="entry name" value="Maf"/>
    <property type="match status" value="1"/>
</dbReference>
<organism evidence="4">
    <name type="scientific">freshwater metagenome</name>
    <dbReference type="NCBI Taxonomy" id="449393"/>
    <lineage>
        <taxon>unclassified sequences</taxon>
        <taxon>metagenomes</taxon>
        <taxon>ecological metagenomes</taxon>
    </lineage>
</organism>
<dbReference type="EMBL" id="CAEZWK010000004">
    <property type="protein sequence ID" value="CAB4647618.1"/>
    <property type="molecule type" value="Genomic_DNA"/>
</dbReference>
<evidence type="ECO:0000313" key="5">
    <source>
        <dbReference type="EMBL" id="CAB4648164.1"/>
    </source>
</evidence>
<dbReference type="PIRSF" id="PIRSF006305">
    <property type="entry name" value="Maf"/>
    <property type="match status" value="1"/>
</dbReference>
<dbReference type="InterPro" id="IPR029001">
    <property type="entry name" value="ITPase-like_fam"/>
</dbReference>
<dbReference type="PANTHER" id="PTHR43213">
    <property type="entry name" value="BIFUNCTIONAL DTTP/UTP PYROPHOSPHATASE/METHYLTRANSFERASE PROTEIN-RELATED"/>
    <property type="match status" value="1"/>
</dbReference>
<dbReference type="NCBIfam" id="TIGR00172">
    <property type="entry name" value="maf"/>
    <property type="match status" value="1"/>
</dbReference>
<dbReference type="SUPFAM" id="SSF52972">
    <property type="entry name" value="ITPase-like"/>
    <property type="match status" value="1"/>
</dbReference>
<dbReference type="Gene3D" id="3.90.950.10">
    <property type="match status" value="1"/>
</dbReference>
<reference evidence="4" key="1">
    <citation type="submission" date="2020-05" db="EMBL/GenBank/DDBJ databases">
        <authorList>
            <person name="Chiriac C."/>
            <person name="Salcher M."/>
            <person name="Ghai R."/>
            <person name="Kavagutti S V."/>
        </authorList>
    </citation>
    <scope>NUCLEOTIDE SEQUENCE</scope>
</reference>
<dbReference type="GO" id="GO:0047429">
    <property type="term" value="F:nucleoside triphosphate diphosphatase activity"/>
    <property type="evidence" value="ECO:0007669"/>
    <property type="project" value="InterPro"/>
</dbReference>
<dbReference type="CDD" id="cd00555">
    <property type="entry name" value="Maf"/>
    <property type="match status" value="1"/>
</dbReference>
<evidence type="ECO:0000313" key="3">
    <source>
        <dbReference type="EMBL" id="CAB4634142.1"/>
    </source>
</evidence>